<dbReference type="AlphaFoldDB" id="A0A0G3W9K5"/>
<organism evidence="1 2">
    <name type="scientific">Clostridium aceticum</name>
    <dbReference type="NCBI Taxonomy" id="84022"/>
    <lineage>
        <taxon>Bacteria</taxon>
        <taxon>Bacillati</taxon>
        <taxon>Bacillota</taxon>
        <taxon>Clostridia</taxon>
        <taxon>Eubacteriales</taxon>
        <taxon>Clostridiaceae</taxon>
        <taxon>Clostridium</taxon>
    </lineage>
</organism>
<evidence type="ECO:0000313" key="2">
    <source>
        <dbReference type="Proteomes" id="UP000035704"/>
    </source>
</evidence>
<keyword evidence="2" id="KW-1185">Reference proteome</keyword>
<gene>
    <name evidence="1" type="ORF">CACET_c11120</name>
</gene>
<proteinExistence type="predicted"/>
<name>A0A0G3W9K5_9CLOT</name>
<dbReference type="OrthoDB" id="1949569at2"/>
<dbReference type="PATRIC" id="fig|84022.6.peg.1092"/>
<protein>
    <submittedName>
        <fullName evidence="1">Uncharacterized protein</fullName>
    </submittedName>
</protein>
<dbReference type="EMBL" id="CP009687">
    <property type="protein sequence ID" value="AKL94577.1"/>
    <property type="molecule type" value="Genomic_DNA"/>
</dbReference>
<reference evidence="1 2" key="1">
    <citation type="submission" date="2014-10" db="EMBL/GenBank/DDBJ databases">
        <title>Genome sequence of Clostridium aceticum DSM 1496.</title>
        <authorList>
            <person name="Poehlein A."/>
            <person name="Schiel-Bengelsdorf B."/>
            <person name="Gottschalk G."/>
            <person name="Duerre P."/>
            <person name="Daniel R."/>
        </authorList>
    </citation>
    <scope>NUCLEOTIDE SEQUENCE [LARGE SCALE GENOMIC DNA]</scope>
    <source>
        <strain evidence="1 2">DSM 1496</strain>
    </source>
</reference>
<evidence type="ECO:0000313" key="1">
    <source>
        <dbReference type="EMBL" id="AKL94577.1"/>
    </source>
</evidence>
<dbReference type="RefSeq" id="WP_052661497.1">
    <property type="nucleotide sequence ID" value="NZ_CP009687.1"/>
</dbReference>
<accession>A0A0G3W9K5</accession>
<sequence length="267" mass="30676">MTKQNTSQQDIKNILETIPNDTVIGEFSGRDSVAAILKALEDASIQHILPVASLAPTEYGDFQSLEKNYQQLVIRVKDLYGEDKTIFPLIYYSNPDLWSIINGRFVNDIHRKFDFYSPCIGCHAYFHLLRVPMALKLGKKIISGERESHDGRIKINQLSSSLSAYKKITEHFGVELLIPLRYMEDGDEVEKLIGWEWQEGKDHPSCVYSGNYKDIHGRTIYDEEKIQAYLKNFLYPVCIQLGEVILKVENPNKSEMVEALKRIGDTW</sequence>
<dbReference type="KEGG" id="cace:CACET_c11120"/>
<dbReference type="Proteomes" id="UP000035704">
    <property type="component" value="Chromosome"/>
</dbReference>